<evidence type="ECO:0000256" key="3">
    <source>
        <dbReference type="ARBA" id="ARBA00022692"/>
    </source>
</evidence>
<dbReference type="EMBL" id="BSYO01000024">
    <property type="protein sequence ID" value="GMH22536.1"/>
    <property type="molecule type" value="Genomic_DNA"/>
</dbReference>
<evidence type="ECO:0000256" key="7">
    <source>
        <dbReference type="ARBA" id="ARBA00023157"/>
    </source>
</evidence>
<keyword evidence="4" id="KW-0732">Signal</keyword>
<evidence type="ECO:0000259" key="8">
    <source>
        <dbReference type="Pfam" id="PF23577"/>
    </source>
</evidence>
<dbReference type="InterPro" id="IPR044812">
    <property type="entry name" value="CERK1/LYK3-like"/>
</dbReference>
<evidence type="ECO:0000313" key="10">
    <source>
        <dbReference type="Proteomes" id="UP001279734"/>
    </source>
</evidence>
<dbReference type="AlphaFoldDB" id="A0AAD3T5W6"/>
<organism evidence="9 10">
    <name type="scientific">Nepenthes gracilis</name>
    <name type="common">Slender pitcher plant</name>
    <dbReference type="NCBI Taxonomy" id="150966"/>
    <lineage>
        <taxon>Eukaryota</taxon>
        <taxon>Viridiplantae</taxon>
        <taxon>Streptophyta</taxon>
        <taxon>Embryophyta</taxon>
        <taxon>Tracheophyta</taxon>
        <taxon>Spermatophyta</taxon>
        <taxon>Magnoliopsida</taxon>
        <taxon>eudicotyledons</taxon>
        <taxon>Gunneridae</taxon>
        <taxon>Pentapetalae</taxon>
        <taxon>Caryophyllales</taxon>
        <taxon>Nepenthaceae</taxon>
        <taxon>Nepenthes</taxon>
    </lineage>
</organism>
<evidence type="ECO:0000313" key="9">
    <source>
        <dbReference type="EMBL" id="GMH22536.1"/>
    </source>
</evidence>
<keyword evidence="6" id="KW-0472">Membrane</keyword>
<dbReference type="GO" id="GO:0005886">
    <property type="term" value="C:plasma membrane"/>
    <property type="evidence" value="ECO:0007669"/>
    <property type="project" value="UniProtKB-SubCell"/>
</dbReference>
<dbReference type="InterPro" id="IPR057097">
    <property type="entry name" value="LysM_RLK3/10"/>
</dbReference>
<feature type="domain" description="LYK3/RLK10-like LysM" evidence="8">
    <location>
        <begin position="59"/>
        <end position="102"/>
    </location>
</feature>
<dbReference type="PANTHER" id="PTHR46204:SF2">
    <property type="entry name" value="CHITIN ELICITOR RECEPTOR KINASE 1"/>
    <property type="match status" value="1"/>
</dbReference>
<name>A0AAD3T5W6_NEPGR</name>
<keyword evidence="5" id="KW-1133">Transmembrane helix</keyword>
<keyword evidence="3" id="KW-0812">Transmembrane</keyword>
<sequence length="116" mass="12747">MLQYLIFSVTTRKSRAKILFKLEFNNCSADNVPAGWNINVTVNFSCSNSSISDNYGQFITYPLRPGDTLNSVASYANGTTVTLLKYKPNVSFSAGTGLVHIPARDKNGKYPSLTSR</sequence>
<gene>
    <name evidence="9" type="ORF">Nepgr_024379</name>
</gene>
<proteinExistence type="predicted"/>
<evidence type="ECO:0000256" key="6">
    <source>
        <dbReference type="ARBA" id="ARBA00023136"/>
    </source>
</evidence>
<dbReference type="GO" id="GO:0045087">
    <property type="term" value="P:innate immune response"/>
    <property type="evidence" value="ECO:0007669"/>
    <property type="project" value="InterPro"/>
</dbReference>
<keyword evidence="10" id="KW-1185">Reference proteome</keyword>
<comment type="caution">
    <text evidence="9">The sequence shown here is derived from an EMBL/GenBank/DDBJ whole genome shotgun (WGS) entry which is preliminary data.</text>
</comment>
<keyword evidence="2" id="KW-1003">Cell membrane</keyword>
<evidence type="ECO:0000256" key="5">
    <source>
        <dbReference type="ARBA" id="ARBA00022989"/>
    </source>
</evidence>
<keyword evidence="7" id="KW-1015">Disulfide bond</keyword>
<evidence type="ECO:0000256" key="1">
    <source>
        <dbReference type="ARBA" id="ARBA00004162"/>
    </source>
</evidence>
<comment type="subcellular location">
    <subcellularLocation>
        <location evidence="1">Cell membrane</location>
        <topology evidence="1">Single-pass membrane protein</topology>
    </subcellularLocation>
</comment>
<dbReference type="Pfam" id="PF23577">
    <property type="entry name" value="LysM_RLK"/>
    <property type="match status" value="1"/>
</dbReference>
<dbReference type="GO" id="GO:0019199">
    <property type="term" value="F:transmembrane receptor protein kinase activity"/>
    <property type="evidence" value="ECO:0007669"/>
    <property type="project" value="InterPro"/>
</dbReference>
<reference evidence="9" key="1">
    <citation type="submission" date="2023-05" db="EMBL/GenBank/DDBJ databases">
        <title>Nepenthes gracilis genome sequencing.</title>
        <authorList>
            <person name="Fukushima K."/>
        </authorList>
    </citation>
    <scope>NUCLEOTIDE SEQUENCE</scope>
    <source>
        <strain evidence="9">SING2019-196</strain>
    </source>
</reference>
<protein>
    <recommendedName>
        <fullName evidence="8">LYK3/RLK10-like LysM domain-containing protein</fullName>
    </recommendedName>
</protein>
<evidence type="ECO:0000256" key="2">
    <source>
        <dbReference type="ARBA" id="ARBA00022475"/>
    </source>
</evidence>
<dbReference type="PANTHER" id="PTHR46204">
    <property type="entry name" value="CHITIN ELICITOR RECEPTOR KINASE 1-RELATED"/>
    <property type="match status" value="1"/>
</dbReference>
<dbReference type="Proteomes" id="UP001279734">
    <property type="component" value="Unassembled WGS sequence"/>
</dbReference>
<evidence type="ECO:0000256" key="4">
    <source>
        <dbReference type="ARBA" id="ARBA00022729"/>
    </source>
</evidence>
<accession>A0AAD3T5W6</accession>